<evidence type="ECO:0000313" key="9">
    <source>
        <dbReference type="EMBL" id="SPH20723.1"/>
    </source>
</evidence>
<protein>
    <submittedName>
        <fullName evidence="9">Putative ABC transporter ATP-binding protein</fullName>
    </submittedName>
</protein>
<evidence type="ECO:0000259" key="8">
    <source>
        <dbReference type="PROSITE" id="PS50929"/>
    </source>
</evidence>
<evidence type="ECO:0000259" key="6">
    <source>
        <dbReference type="PROSITE" id="PS50042"/>
    </source>
</evidence>
<dbReference type="InterPro" id="IPR003439">
    <property type="entry name" value="ABC_transporter-like_ATP-bd"/>
</dbReference>
<evidence type="ECO:0000256" key="2">
    <source>
        <dbReference type="ARBA" id="ARBA00022692"/>
    </source>
</evidence>
<dbReference type="InterPro" id="IPR000595">
    <property type="entry name" value="cNMP-bd_dom"/>
</dbReference>
<keyword evidence="9" id="KW-0067">ATP-binding</keyword>
<dbReference type="InterPro" id="IPR036640">
    <property type="entry name" value="ABC1_TM_sf"/>
</dbReference>
<evidence type="ECO:0000259" key="7">
    <source>
        <dbReference type="PROSITE" id="PS50893"/>
    </source>
</evidence>
<comment type="subcellular location">
    <subcellularLocation>
        <location evidence="1">Cell membrane</location>
        <topology evidence="1">Multi-pass membrane protein</topology>
    </subcellularLocation>
</comment>
<dbReference type="InterPro" id="IPR014710">
    <property type="entry name" value="RmlC-like_jellyroll"/>
</dbReference>
<organism evidence="9 10">
    <name type="scientific">Ascidiaceihabitans donghaensis</name>
    <dbReference type="NCBI Taxonomy" id="1510460"/>
    <lineage>
        <taxon>Bacteria</taxon>
        <taxon>Pseudomonadati</taxon>
        <taxon>Pseudomonadota</taxon>
        <taxon>Alphaproteobacteria</taxon>
        <taxon>Rhodobacterales</taxon>
        <taxon>Paracoccaceae</taxon>
        <taxon>Ascidiaceihabitans</taxon>
    </lineage>
</organism>
<dbReference type="AlphaFoldDB" id="A0A2R8BCG3"/>
<feature type="domain" description="ABC transmembrane type-1" evidence="8">
    <location>
        <begin position="66"/>
        <end position="339"/>
    </location>
</feature>
<evidence type="ECO:0000256" key="4">
    <source>
        <dbReference type="ARBA" id="ARBA00023136"/>
    </source>
</evidence>
<dbReference type="Gene3D" id="3.40.50.300">
    <property type="entry name" value="P-loop containing nucleotide triphosphate hydrolases"/>
    <property type="match status" value="2"/>
</dbReference>
<keyword evidence="10" id="KW-1185">Reference proteome</keyword>
<evidence type="ECO:0000256" key="3">
    <source>
        <dbReference type="ARBA" id="ARBA00022989"/>
    </source>
</evidence>
<dbReference type="PROSITE" id="PS50042">
    <property type="entry name" value="CNMP_BINDING_3"/>
    <property type="match status" value="1"/>
</dbReference>
<dbReference type="PANTHER" id="PTHR43394">
    <property type="entry name" value="ATP-DEPENDENT PERMEASE MDL1, MITOCHONDRIAL"/>
    <property type="match status" value="1"/>
</dbReference>
<accession>A0A2R8BCG3</accession>
<evidence type="ECO:0000313" key="10">
    <source>
        <dbReference type="Proteomes" id="UP000244880"/>
    </source>
</evidence>
<evidence type="ECO:0000256" key="5">
    <source>
        <dbReference type="SAM" id="Phobius"/>
    </source>
</evidence>
<dbReference type="SUPFAM" id="SSF90123">
    <property type="entry name" value="ABC transporter transmembrane region"/>
    <property type="match status" value="1"/>
</dbReference>
<feature type="domain" description="ABC transporter" evidence="7">
    <location>
        <begin position="376"/>
        <end position="895"/>
    </location>
</feature>
<dbReference type="SUPFAM" id="SSF51206">
    <property type="entry name" value="cAMP-binding domain-like"/>
    <property type="match status" value="1"/>
</dbReference>
<dbReference type="PROSITE" id="PS50893">
    <property type="entry name" value="ABC_TRANSPORTER_2"/>
    <property type="match status" value="1"/>
</dbReference>
<dbReference type="Pfam" id="PF00027">
    <property type="entry name" value="cNMP_binding"/>
    <property type="match status" value="1"/>
</dbReference>
<keyword evidence="2 5" id="KW-0812">Transmembrane</keyword>
<dbReference type="CDD" id="cd00038">
    <property type="entry name" value="CAP_ED"/>
    <property type="match status" value="1"/>
</dbReference>
<dbReference type="SUPFAM" id="SSF52540">
    <property type="entry name" value="P-loop containing nucleoside triphosphate hydrolases"/>
    <property type="match status" value="2"/>
</dbReference>
<dbReference type="CDD" id="cd07346">
    <property type="entry name" value="ABC_6TM_exporters"/>
    <property type="match status" value="1"/>
</dbReference>
<reference evidence="9 10" key="1">
    <citation type="submission" date="2018-03" db="EMBL/GenBank/DDBJ databases">
        <authorList>
            <person name="Keele B.F."/>
        </authorList>
    </citation>
    <scope>NUCLEOTIDE SEQUENCE [LARGE SCALE GENOMIC DNA]</scope>
    <source>
        <strain evidence="9 10">CECT 8599</strain>
    </source>
</reference>
<dbReference type="GO" id="GO:0005886">
    <property type="term" value="C:plasma membrane"/>
    <property type="evidence" value="ECO:0007669"/>
    <property type="project" value="UniProtKB-SubCell"/>
</dbReference>
<dbReference type="Proteomes" id="UP000244880">
    <property type="component" value="Unassembled WGS sequence"/>
</dbReference>
<feature type="transmembrane region" description="Helical" evidence="5">
    <location>
        <begin position="45"/>
        <end position="62"/>
    </location>
</feature>
<dbReference type="InterPro" id="IPR039421">
    <property type="entry name" value="Type_1_exporter"/>
</dbReference>
<keyword evidence="9" id="KW-0547">Nucleotide-binding</keyword>
<keyword evidence="4 5" id="KW-0472">Membrane</keyword>
<dbReference type="Gene3D" id="1.20.1560.10">
    <property type="entry name" value="ABC transporter type 1, transmembrane domain"/>
    <property type="match status" value="1"/>
</dbReference>
<name>A0A2R8BCG3_9RHOB</name>
<dbReference type="EMBL" id="OMOR01000001">
    <property type="protein sequence ID" value="SPH20723.1"/>
    <property type="molecule type" value="Genomic_DNA"/>
</dbReference>
<dbReference type="GO" id="GO:0005524">
    <property type="term" value="F:ATP binding"/>
    <property type="evidence" value="ECO:0007669"/>
    <property type="project" value="UniProtKB-KW"/>
</dbReference>
<dbReference type="GO" id="GO:0016887">
    <property type="term" value="F:ATP hydrolysis activity"/>
    <property type="evidence" value="ECO:0007669"/>
    <property type="project" value="InterPro"/>
</dbReference>
<dbReference type="InterPro" id="IPR027417">
    <property type="entry name" value="P-loop_NTPase"/>
</dbReference>
<feature type="transmembrane region" description="Helical" evidence="5">
    <location>
        <begin position="185"/>
        <end position="210"/>
    </location>
</feature>
<feature type="domain" description="Cyclic nucleotide-binding" evidence="6">
    <location>
        <begin position="903"/>
        <end position="1007"/>
    </location>
</feature>
<sequence>MLSFRRVTRGDGGPDACFGARHELDDPIDRTIFAFIWKHSKRDQLVLLAVTLTLFPLLYLTLELPKQIINDAIGSGESRIEAYGFTFTQIEYLWLLCGAFLLAVFAHGIMKMRINTMKGVLAERLLRRFRYSLIARILRFPQPYFERTSQGELVSMVTAESEPMGGLMGDAVAQPVLQAGQMLTILGFLFLQSFAFGLAACALIPLQAWLIPRLQKQINLLNKKRVIQVRALAAEIGEGATGAATLRLNHGWRYRMAMITDRLGRLFEIRFIIFQKKFFMKFINNFITQLTPFLFFSIGGYLVIQGDVTLGALVAALAAYKDLSSPWKELLAYYNQSQDMQLRWETITERFAPTGMIDEALFDGEPDTMVSLNGDITLDSVTVRDEDGNPVLEDISATFPKGSTIAIAAPSEEDRRALSAVLTREAMISAGKITMNGHDLAHLHQSTLAARIGHATSRPVMFMGSYGENIMMSVKNRPLGAADTSAFAAESARAGNSLDMLDCDWVDPAVASVGSTADLREWWYELVQGLGTAGALARRAMDQSFDATAHPNLSKALIDLRPKVRDAIIAAGLDRYVHAFDPDAYNPSLPIGENLLFATPRIVLTPDVLAEKLEFLRSLNEMNLGEDLLMLSRDLIELLRQIFGPGGSDHPLFRKLGITVDVYDAAVDLVRRTAPGDKLTDQEMALLLSVPSSISAEQIGPAFPEEIKARVLSIRQSHGETLRHQMEDLYAPIKPNAHVMGLSVLENVLYGKLSDAAGTRGEDLRGVVAEVLDAEGVSPLVLQLVFDLPITLGGANLSAMFSEPLAVTRATIKRPDIVILEKVLTSFGPETHTKLHENLRSLLPDALLIFIDDTFDDASNFDVHIEVQNGRLVGSEITSEDGKDSDVGADLARKVAALKSAPMFADLAAKQLRLLAFGARWYTAQDGEYVFHKNDAPDDGAYMIIDGEADLLLPEDGAQDKLIATVGAGALVGELGLIRQEPRALDMRAKGELQCLRIGVEEFLAVVENDAATAFKLLQIVAGYVNT</sequence>
<gene>
    <name evidence="9" type="ORF">ASD8599_01463</name>
</gene>
<proteinExistence type="predicted"/>
<keyword evidence="3 5" id="KW-1133">Transmembrane helix</keyword>
<evidence type="ECO:0000256" key="1">
    <source>
        <dbReference type="ARBA" id="ARBA00004651"/>
    </source>
</evidence>
<dbReference type="GO" id="GO:0015421">
    <property type="term" value="F:ABC-type oligopeptide transporter activity"/>
    <property type="evidence" value="ECO:0007669"/>
    <property type="project" value="TreeGrafter"/>
</dbReference>
<dbReference type="SMART" id="SM00100">
    <property type="entry name" value="cNMP"/>
    <property type="match status" value="1"/>
</dbReference>
<dbReference type="Gene3D" id="2.60.120.10">
    <property type="entry name" value="Jelly Rolls"/>
    <property type="match status" value="1"/>
</dbReference>
<dbReference type="Pfam" id="PF00664">
    <property type="entry name" value="ABC_membrane"/>
    <property type="match status" value="1"/>
</dbReference>
<dbReference type="PANTHER" id="PTHR43394:SF1">
    <property type="entry name" value="ATP-BINDING CASSETTE SUB-FAMILY B MEMBER 10, MITOCHONDRIAL"/>
    <property type="match status" value="1"/>
</dbReference>
<dbReference type="InterPro" id="IPR018490">
    <property type="entry name" value="cNMP-bd_dom_sf"/>
</dbReference>
<dbReference type="PROSITE" id="PS50929">
    <property type="entry name" value="ABC_TM1F"/>
    <property type="match status" value="1"/>
</dbReference>
<dbReference type="InterPro" id="IPR011527">
    <property type="entry name" value="ABC1_TM_dom"/>
</dbReference>
<feature type="transmembrane region" description="Helical" evidence="5">
    <location>
        <begin position="92"/>
        <end position="110"/>
    </location>
</feature>